<comment type="caution">
    <text evidence="2">The sequence shown here is derived from an EMBL/GenBank/DDBJ whole genome shotgun (WGS) entry which is preliminary data.</text>
</comment>
<evidence type="ECO:0000313" key="3">
    <source>
        <dbReference type="Proteomes" id="UP000078503"/>
    </source>
</evidence>
<evidence type="ECO:0000259" key="1">
    <source>
        <dbReference type="Pfam" id="PF11860"/>
    </source>
</evidence>
<reference evidence="2 3" key="1">
    <citation type="submission" date="2016-03" db="EMBL/GenBank/DDBJ databases">
        <title>Photobacterium proteolyticum sp. nov. a protease producing bacterium isolated from ocean sediments of Laizhou Bay.</title>
        <authorList>
            <person name="Li Y."/>
        </authorList>
    </citation>
    <scope>NUCLEOTIDE SEQUENCE [LARGE SCALE GENOMIC DNA]</scope>
    <source>
        <strain evidence="2 3">R-40508</strain>
    </source>
</reference>
<dbReference type="Pfam" id="PF11860">
    <property type="entry name" value="Muramidase"/>
    <property type="match status" value="1"/>
</dbReference>
<dbReference type="OrthoDB" id="1523598at2"/>
<keyword evidence="3" id="KW-1185">Reference proteome</keyword>
<feature type="domain" description="N-acetylmuramidase" evidence="1">
    <location>
        <begin position="126"/>
        <end position="291"/>
    </location>
</feature>
<sequence>MANLHITSSVGLHGDNKANDIKSVQKALNKLIHFISPTQKLAVDGKLGSKPERSKTVAAIKCFQKQIVGMIRPDGKIDVNGRSHRKFNEKLTAVNALTYRLPVASSSEKITEHDIDQMAEKIGCEAAVIKAVIDVESRGSAFLLSGKPKILFEAHIFSKLTKRQFDVSHPHISSRTWNRTLYKGGEKEYPRLEDAISLSPQHALKSASWGAFQIMGFNHKLAGFDTVESFVSSMYKSEKKQLDAFLSFIVSCGLKNHMVEKNWAQFAKGYNGSEYKKNKYDTKLAEAYKKHAS</sequence>
<protein>
    <recommendedName>
        <fullName evidence="1">N-acetylmuramidase domain-containing protein</fullName>
    </recommendedName>
</protein>
<gene>
    <name evidence="2" type="ORF">A3K86_21465</name>
</gene>
<dbReference type="RefSeq" id="WP_068336430.1">
    <property type="nucleotide sequence ID" value="NZ_LVHF01000033.1"/>
</dbReference>
<dbReference type="AlphaFoldDB" id="A0A178K457"/>
<evidence type="ECO:0000313" key="2">
    <source>
        <dbReference type="EMBL" id="OAN11502.1"/>
    </source>
</evidence>
<dbReference type="InterPro" id="IPR024408">
    <property type="entry name" value="Muramidase"/>
</dbReference>
<dbReference type="EMBL" id="LVHF01000033">
    <property type="protein sequence ID" value="OAN11502.1"/>
    <property type="molecule type" value="Genomic_DNA"/>
</dbReference>
<name>A0A178K457_9GAMM</name>
<organism evidence="2 3">
    <name type="scientific">Photobacterium jeanii</name>
    <dbReference type="NCBI Taxonomy" id="858640"/>
    <lineage>
        <taxon>Bacteria</taxon>
        <taxon>Pseudomonadati</taxon>
        <taxon>Pseudomonadota</taxon>
        <taxon>Gammaproteobacteria</taxon>
        <taxon>Vibrionales</taxon>
        <taxon>Vibrionaceae</taxon>
        <taxon>Photobacterium</taxon>
    </lineage>
</organism>
<proteinExistence type="predicted"/>
<dbReference type="STRING" id="858640.A3K86_21465"/>
<accession>A0A178K457</accession>
<dbReference type="Proteomes" id="UP000078503">
    <property type="component" value="Unassembled WGS sequence"/>
</dbReference>